<accession>A0A6A4RK21</accession>
<reference evidence="2 3" key="1">
    <citation type="submission" date="2019-12" db="EMBL/GenBank/DDBJ databases">
        <authorList>
            <person name="Zhang Y.-J."/>
        </authorList>
    </citation>
    <scope>NUCLEOTIDE SEQUENCE [LARGE SCALE GENOMIC DNA]</scope>
    <source>
        <strain evidence="2 3">H18S-6</strain>
    </source>
</reference>
<proteinExistence type="predicted"/>
<dbReference type="Gene3D" id="3.60.120.10">
    <property type="entry name" value="Anthranilate synthase"/>
    <property type="match status" value="1"/>
</dbReference>
<dbReference type="EC" id="2.6.1.85" evidence="2"/>
<dbReference type="RefSeq" id="WP_158978866.1">
    <property type="nucleotide sequence ID" value="NZ_WSFO01000004.1"/>
</dbReference>
<protein>
    <submittedName>
        <fullName evidence="2">Aminodeoxychorismate synthase component I</fullName>
        <ecNumber evidence="2">2.6.1.85</ecNumber>
    </submittedName>
</protein>
<evidence type="ECO:0000313" key="3">
    <source>
        <dbReference type="Proteomes" id="UP000441586"/>
    </source>
</evidence>
<dbReference type="GO" id="GO:0046820">
    <property type="term" value="F:4-amino-4-deoxychorismate synthase activity"/>
    <property type="evidence" value="ECO:0007669"/>
    <property type="project" value="UniProtKB-EC"/>
</dbReference>
<evidence type="ECO:0000313" key="2">
    <source>
        <dbReference type="EMBL" id="KAE9630522.1"/>
    </source>
</evidence>
<organism evidence="2 3">
    <name type="scientific">Parasedimentitalea maritima</name>
    <dbReference type="NCBI Taxonomy" id="2578117"/>
    <lineage>
        <taxon>Bacteria</taxon>
        <taxon>Pseudomonadati</taxon>
        <taxon>Pseudomonadota</taxon>
        <taxon>Alphaproteobacteria</taxon>
        <taxon>Rhodobacterales</taxon>
        <taxon>Paracoccaceae</taxon>
        <taxon>Parasedimentitalea</taxon>
    </lineage>
</organism>
<dbReference type="InterPro" id="IPR015890">
    <property type="entry name" value="Chorismate_C"/>
</dbReference>
<dbReference type="GO" id="GO:0000162">
    <property type="term" value="P:L-tryptophan biosynthetic process"/>
    <property type="evidence" value="ECO:0007669"/>
    <property type="project" value="TreeGrafter"/>
</dbReference>
<dbReference type="AlphaFoldDB" id="A0A6A4RK21"/>
<comment type="caution">
    <text evidence="2">The sequence shown here is derived from an EMBL/GenBank/DDBJ whole genome shotgun (WGS) entry which is preliminary data.</text>
</comment>
<name>A0A6A4RK21_9RHOB</name>
<dbReference type="NCBIfam" id="TIGR00553">
    <property type="entry name" value="pabB"/>
    <property type="match status" value="1"/>
</dbReference>
<dbReference type="Proteomes" id="UP000441586">
    <property type="component" value="Unassembled WGS sequence"/>
</dbReference>
<dbReference type="NCBIfam" id="NF005698">
    <property type="entry name" value="PRK07508.1"/>
    <property type="match status" value="1"/>
</dbReference>
<dbReference type="PRINTS" id="PR00095">
    <property type="entry name" value="ANTSNTHASEI"/>
</dbReference>
<gene>
    <name evidence="2" type="ORF">GP644_08975</name>
</gene>
<dbReference type="InterPro" id="IPR019999">
    <property type="entry name" value="Anth_synth_I-like"/>
</dbReference>
<dbReference type="InterPro" id="IPR005802">
    <property type="entry name" value="ADC_synth_comp_1"/>
</dbReference>
<sequence length="374" mass="41050">MRISFDQGPLGAGTVFADPGWIIRADDIGAVPAALDALDAVRADGCWVAGYASYELGYVLEPKLTPLMPTNRRLPLICFGVYETPVAQVQTSPGKLGLRNLAPRWDFDRYASAFAQVNQDIGAGEIYQANLTFPLDADLQGNSRDLYATLAELQPVGHGALVEQDNLPNLLSRSPELFFRTDANGVIETRPMKGTQPRSDDPAEDAVRREFLQRDEKNRAENLMIVDLLRNDISRVAKIGTVHVPELFAVESYATVHQMVSTVRAQLNDDAGLGDIFRALFPCGSITGAPKIRAMEVLRGLEPWPRDIYCGSIGWAAPDGRSCFNVAIRTLLVEDHKAVLNVGGGVVWDSTAESEYEEAIWKTRFAQPLTKTFA</sequence>
<dbReference type="InterPro" id="IPR005801">
    <property type="entry name" value="ADC_synthase"/>
</dbReference>
<feature type="domain" description="Chorismate-utilising enzyme C-terminal" evidence="1">
    <location>
        <begin position="107"/>
        <end position="359"/>
    </location>
</feature>
<dbReference type="EMBL" id="WSFO01000004">
    <property type="protein sequence ID" value="KAE9630522.1"/>
    <property type="molecule type" value="Genomic_DNA"/>
</dbReference>
<evidence type="ECO:0000259" key="1">
    <source>
        <dbReference type="Pfam" id="PF00425"/>
    </source>
</evidence>
<keyword evidence="2" id="KW-0032">Aminotransferase</keyword>
<dbReference type="PANTHER" id="PTHR11236">
    <property type="entry name" value="AMINOBENZOATE/ANTHRANILATE SYNTHASE"/>
    <property type="match status" value="1"/>
</dbReference>
<dbReference type="Pfam" id="PF00425">
    <property type="entry name" value="Chorismate_bind"/>
    <property type="match status" value="1"/>
</dbReference>
<dbReference type="PANTHER" id="PTHR11236:SF50">
    <property type="entry name" value="AMINODEOXYCHORISMATE SYNTHASE COMPONENT 1"/>
    <property type="match status" value="1"/>
</dbReference>
<dbReference type="SUPFAM" id="SSF56322">
    <property type="entry name" value="ADC synthase"/>
    <property type="match status" value="1"/>
</dbReference>
<dbReference type="GO" id="GO:0009396">
    <property type="term" value="P:folic acid-containing compound biosynthetic process"/>
    <property type="evidence" value="ECO:0007669"/>
    <property type="project" value="InterPro"/>
</dbReference>
<keyword evidence="2" id="KW-0808">Transferase</keyword>